<dbReference type="PANTHER" id="PTHR13992:SF39">
    <property type="entry name" value="SMRTER, ISOFORM G"/>
    <property type="match status" value="1"/>
</dbReference>
<feature type="domain" description="HTH myb-type" evidence="7">
    <location>
        <begin position="857"/>
        <end position="905"/>
    </location>
</feature>
<dbReference type="InterPro" id="IPR001005">
    <property type="entry name" value="SANT/Myb"/>
</dbReference>
<feature type="region of interest" description="Disordered" evidence="4">
    <location>
        <begin position="920"/>
        <end position="939"/>
    </location>
</feature>
<dbReference type="InterPro" id="IPR031557">
    <property type="entry name" value="N-CoR_GPS2_interact"/>
</dbReference>
<feature type="region of interest" description="Disordered" evidence="4">
    <location>
        <begin position="535"/>
        <end position="712"/>
    </location>
</feature>
<feature type="compositionally biased region" description="Gly residues" evidence="4">
    <location>
        <begin position="1833"/>
        <end position="1847"/>
    </location>
</feature>
<feature type="domain" description="SANT" evidence="6">
    <location>
        <begin position="853"/>
        <end position="905"/>
    </location>
</feature>
<dbReference type="Gene3D" id="1.20.58.1880">
    <property type="match status" value="1"/>
</dbReference>
<protein>
    <recommendedName>
        <fullName evidence="9">Nuclear receptor corepressor 1</fullName>
    </recommendedName>
</protein>
<dbReference type="PROSITE" id="PS51293">
    <property type="entry name" value="SANT"/>
    <property type="match status" value="2"/>
</dbReference>
<feature type="region of interest" description="Disordered" evidence="4">
    <location>
        <begin position="1899"/>
        <end position="1927"/>
    </location>
</feature>
<accession>A0A1B6CPN9</accession>
<comment type="similarity">
    <text evidence="2">Belongs to the N-CoR nuclear receptor corepressors family.</text>
</comment>
<feature type="compositionally biased region" description="Polar residues" evidence="4">
    <location>
        <begin position="1157"/>
        <end position="1172"/>
    </location>
</feature>
<dbReference type="CDD" id="cd00167">
    <property type="entry name" value="SANT"/>
    <property type="match status" value="1"/>
</dbReference>
<comment type="subcellular location">
    <subcellularLocation>
        <location evidence="1">Nucleus</location>
    </subcellularLocation>
</comment>
<name>A0A1B6CPN9_9HEMI</name>
<dbReference type="GO" id="GO:0005654">
    <property type="term" value="C:nucleoplasm"/>
    <property type="evidence" value="ECO:0007669"/>
    <property type="project" value="UniProtKB-ARBA"/>
</dbReference>
<feature type="compositionally biased region" description="Pro residues" evidence="4">
    <location>
        <begin position="1794"/>
        <end position="1810"/>
    </location>
</feature>
<feature type="compositionally biased region" description="Polar residues" evidence="4">
    <location>
        <begin position="281"/>
        <end position="291"/>
    </location>
</feature>
<dbReference type="PANTHER" id="PTHR13992">
    <property type="entry name" value="NUCLEAR RECEPTOR CO-REPRESSOR RELATED NCOR"/>
    <property type="match status" value="1"/>
</dbReference>
<evidence type="ECO:0000313" key="8">
    <source>
        <dbReference type="EMBL" id="JAS15452.1"/>
    </source>
</evidence>
<feature type="compositionally biased region" description="Low complexity" evidence="4">
    <location>
        <begin position="557"/>
        <end position="569"/>
    </location>
</feature>
<dbReference type="SMART" id="SM00717">
    <property type="entry name" value="SANT"/>
    <property type="match status" value="2"/>
</dbReference>
<feature type="compositionally biased region" description="Basic and acidic residues" evidence="4">
    <location>
        <begin position="1816"/>
        <end position="1832"/>
    </location>
</feature>
<feature type="region of interest" description="Disordered" evidence="4">
    <location>
        <begin position="256"/>
        <end position="291"/>
    </location>
</feature>
<feature type="compositionally biased region" description="Basic and acidic residues" evidence="4">
    <location>
        <begin position="1779"/>
        <end position="1788"/>
    </location>
</feature>
<evidence type="ECO:0008006" key="9">
    <source>
        <dbReference type="Google" id="ProtNLM"/>
    </source>
</evidence>
<dbReference type="InterPro" id="IPR009057">
    <property type="entry name" value="Homeodomain-like_sf"/>
</dbReference>
<evidence type="ECO:0000256" key="1">
    <source>
        <dbReference type="ARBA" id="ARBA00004123"/>
    </source>
</evidence>
<dbReference type="InterPro" id="IPR051571">
    <property type="entry name" value="N-CoR_corepressor"/>
</dbReference>
<dbReference type="PROSITE" id="PS50090">
    <property type="entry name" value="MYB_LIKE"/>
    <property type="match status" value="1"/>
</dbReference>
<evidence type="ECO:0000256" key="3">
    <source>
        <dbReference type="ARBA" id="ARBA00023054"/>
    </source>
</evidence>
<dbReference type="Pfam" id="PF00249">
    <property type="entry name" value="Myb_DNA-binding"/>
    <property type="match status" value="1"/>
</dbReference>
<feature type="compositionally biased region" description="Basic and acidic residues" evidence="4">
    <location>
        <begin position="586"/>
        <end position="596"/>
    </location>
</feature>
<feature type="compositionally biased region" description="Basic residues" evidence="4">
    <location>
        <begin position="1426"/>
        <end position="1439"/>
    </location>
</feature>
<evidence type="ECO:0000259" key="5">
    <source>
        <dbReference type="PROSITE" id="PS50090"/>
    </source>
</evidence>
<feature type="region of interest" description="Disordered" evidence="4">
    <location>
        <begin position="1663"/>
        <end position="1727"/>
    </location>
</feature>
<feature type="region of interest" description="Disordered" evidence="4">
    <location>
        <begin position="991"/>
        <end position="1032"/>
    </location>
</feature>
<feature type="compositionally biased region" description="Pro residues" evidence="4">
    <location>
        <begin position="597"/>
        <end position="606"/>
    </location>
</feature>
<dbReference type="Gene3D" id="1.10.10.60">
    <property type="entry name" value="Homeodomain-like"/>
    <property type="match status" value="1"/>
</dbReference>
<evidence type="ECO:0000259" key="7">
    <source>
        <dbReference type="PROSITE" id="PS51294"/>
    </source>
</evidence>
<dbReference type="GO" id="GO:0032991">
    <property type="term" value="C:protein-containing complex"/>
    <property type="evidence" value="ECO:0007669"/>
    <property type="project" value="UniProtKB-ARBA"/>
</dbReference>
<dbReference type="GO" id="GO:0000785">
    <property type="term" value="C:chromatin"/>
    <property type="evidence" value="ECO:0007669"/>
    <property type="project" value="TreeGrafter"/>
</dbReference>
<feature type="region of interest" description="Disordered" evidence="4">
    <location>
        <begin position="1127"/>
        <end position="1195"/>
    </location>
</feature>
<feature type="compositionally biased region" description="Low complexity" evidence="4">
    <location>
        <begin position="1275"/>
        <end position="1287"/>
    </location>
</feature>
<feature type="region of interest" description="Disordered" evidence="4">
    <location>
        <begin position="1419"/>
        <end position="1588"/>
    </location>
</feature>
<dbReference type="GO" id="GO:0003714">
    <property type="term" value="F:transcription corepressor activity"/>
    <property type="evidence" value="ECO:0007669"/>
    <property type="project" value="TreeGrafter"/>
</dbReference>
<feature type="domain" description="Myb-like" evidence="5">
    <location>
        <begin position="857"/>
        <end position="901"/>
    </location>
</feature>
<gene>
    <name evidence="8" type="ORF">g.20591</name>
</gene>
<feature type="compositionally biased region" description="Polar residues" evidence="4">
    <location>
        <begin position="1222"/>
        <end position="1244"/>
    </location>
</feature>
<organism evidence="8">
    <name type="scientific">Clastoptera arizonana</name>
    <name type="common">Arizona spittle bug</name>
    <dbReference type="NCBI Taxonomy" id="38151"/>
    <lineage>
        <taxon>Eukaryota</taxon>
        <taxon>Metazoa</taxon>
        <taxon>Ecdysozoa</taxon>
        <taxon>Arthropoda</taxon>
        <taxon>Hexapoda</taxon>
        <taxon>Insecta</taxon>
        <taxon>Pterygota</taxon>
        <taxon>Neoptera</taxon>
        <taxon>Paraneoptera</taxon>
        <taxon>Hemiptera</taxon>
        <taxon>Auchenorrhyncha</taxon>
        <taxon>Cercopoidea</taxon>
        <taxon>Clastopteridae</taxon>
        <taxon>Clastoptera</taxon>
    </lineage>
</organism>
<dbReference type="Gene3D" id="1.20.5.430">
    <property type="match status" value="1"/>
</dbReference>
<dbReference type="InterPro" id="IPR017884">
    <property type="entry name" value="SANT_dom"/>
</dbReference>
<feature type="region of interest" description="Disordered" evidence="4">
    <location>
        <begin position="1219"/>
        <end position="1305"/>
    </location>
</feature>
<proteinExistence type="inferred from homology"/>
<feature type="compositionally biased region" description="Basic and acidic residues" evidence="4">
    <location>
        <begin position="1455"/>
        <end position="1472"/>
    </location>
</feature>
<reference evidence="8" key="1">
    <citation type="submission" date="2015-12" db="EMBL/GenBank/DDBJ databases">
        <title>De novo transcriptome assembly of four potential Pierce s Disease insect vectors from Arizona vineyards.</title>
        <authorList>
            <person name="Tassone E.E."/>
        </authorList>
    </citation>
    <scope>NUCLEOTIDE SEQUENCE</scope>
</reference>
<dbReference type="EMBL" id="GEDC01021846">
    <property type="protein sequence ID" value="JAS15452.1"/>
    <property type="molecule type" value="Transcribed_RNA"/>
</dbReference>
<sequence>METVQQTVVHLEHTGMPSQAQMAYAQRTTALHRASHPQPVDGSPYKPRLPAAPQSPAAYANYPPSHNSMRYVQQSPYGAPVPYRENPYNIRSPVVVGDRQPQPAIEFVRNETLQSQLRPRISLLPATPPEYLTVPRNRIQQGDTYRERERERERECMVVQPNISAAPIQDLGPPIKKIRLGDPKPDVQQPLRIETRQEQLSTAPIYNPQVEAISPTLPPENVAEDTNYRSSKDDLLQQISKVDREISKTETAISKLRKKQQDLVDAATQPDNSKEEEENAMAQQPKHQSPAQKIYAENRKKAQKAHTLLEKLGPKVELPLYNQPSDTAVYHDNKRRHVAFRRRLLEHLRKKHSEREAREKYLTQTYSRLVQEWHRKVEKVETSQKRKAKEAKNREFFEKVFPELRKQREDRERFNRVGARIKSEADLEEIMDGLQEQEMEDKKMRAYAVIPPLRFDARQRRLCYVNNNGRIDNFEAEYKERQLLNVWTKGEIDIFKEKFLQHPKNFGVIASYLDKKSVCDCVQYYYHSKKEENYKRLLRKSRQRPRSSRNPHGKVNTAGGSTSASGTGADPMDSILNSATGVTTRLQREQLQKQEHPPPPPPPPAPSETTVTVNIPPPPLPLPASDCDNISASVVPSAKDRDSPPVLTMAVTPPPLPLQQPPSLTSIGEEPPTTNNNNMSLEVKLDSKKKERRKEEKKKKEEELGETTDDDTLDAQSCDKAACVPQICAVCKVESTPSRALPRSHASQYGLREEEIAPGARVCNLCRCKAVRSRYTHCPIPTCPNAKGHRVKRLRPLPCKWAELPRHIKDPVALEFQIPANVTKCCSACFNRIQRKLVPNEETNPGTTGSSGPQLLRWTEEETEALKKGIKEHGNRWSEVSRVVGSSKTQHQCKNFFFNYRKKLGLDQILQEYNKTHLGEERKPTLTDEEESGSSTSSCDELISLSMIADSDTASAASPSHTFINEQSIEETKDTTNEALGVHENNRSKTIAPLITGNKDDFDSSATETADEGQGGGETEGGRVGSPKVQGAAASPLTVKDLMLGVIERQLMKNHTQVPGADGSLAGPAPTISSILKTDHNFLKSREGNSSLATLSLVNCQPAELPKEGLVVVQVQQGLREREPEAVTLDLSIKKPRDYQEASSPQIKQQQQPPPTSTHHGVSAYRTSQTTLPVPPQADPNYYHHQVSSPQLASKLSPKLSPGLLGAAGVGKAGGSILHGTPVSSPVTYNTNSQRYETSSNLLRQLTPPHASTKETPVGSITQGTPVHQRNIYPGSSSNEYYSGNSGVKRAAPSAPGFYPPRPPAYSLEQQRQLIMNDYITSQQMPGVGVRRTTDKVFYQQPRQGVIQRHNTKPPSPHHYPPGHEAFSSLVDVAVRQPSLPVPMADHKEEKRLLHEGLGERFNRDNPQERFPARDADRYQRENHQIHHQHIRDNHHHQQQLRDHQMQQIHHHVRKQLDNSFTRDHEREQRGLHREHHVQQQQIRDHQIQQQFREQLREQQLHHQQLHHQHQREREHHLQQKQQHHQIRENQQIQHQMRESHIQQLQIQQQQSHQQMQQQQQSAQQQPQQQQREIEHHRSGRLQPMPNYSQREDQNRMIQQFSASQASSRAHQETNIRESTSGGNNNGSSSSRPIRNQSGAESSTLTAASLIDAIITHQINQTSNEGQVQVSGGGNIPPPQQTTRPGDRLFQGFHRDDQEANGKLSPMKTTGVAGSPEGKQSQNVGMGGTLTLGEHIESIISKDYPQSRHQQFHSYEPQSWKLRRTFQQKEMEQAQQAQSREKSEERNIVRIVGPPSPNRPRYYPEPPVPLSPLDYVKNRIAEVMRTSEEDGGAKSGSGGGESPGGGDMVIDEGEDQGSPAPPPPTPTPFITTSATYYPFSALSLNTAATAVPVSVQSSVPPKQTTCEAIPEPAPLLSSQYEPLSDED</sequence>
<feature type="compositionally biased region" description="Basic residues" evidence="4">
    <location>
        <begin position="536"/>
        <end position="552"/>
    </location>
</feature>
<feature type="compositionally biased region" description="Acidic residues" evidence="4">
    <location>
        <begin position="703"/>
        <end position="712"/>
    </location>
</feature>
<evidence type="ECO:0000259" key="6">
    <source>
        <dbReference type="PROSITE" id="PS51293"/>
    </source>
</evidence>
<evidence type="ECO:0000256" key="2">
    <source>
        <dbReference type="ARBA" id="ARBA00010097"/>
    </source>
</evidence>
<feature type="region of interest" description="Disordered" evidence="4">
    <location>
        <begin position="23"/>
        <end position="65"/>
    </location>
</feature>
<feature type="compositionally biased region" description="Low complexity" evidence="4">
    <location>
        <begin position="1621"/>
        <end position="1631"/>
    </location>
</feature>
<dbReference type="PROSITE" id="PS51294">
    <property type="entry name" value="HTH_MYB"/>
    <property type="match status" value="1"/>
</dbReference>
<keyword evidence="3" id="KW-0175">Coiled coil</keyword>
<feature type="compositionally biased region" description="Polar residues" evidence="4">
    <location>
        <begin position="575"/>
        <end position="585"/>
    </location>
</feature>
<feature type="compositionally biased region" description="Low complexity" evidence="4">
    <location>
        <begin position="1543"/>
        <end position="1571"/>
    </location>
</feature>
<feature type="region of interest" description="Disordered" evidence="4">
    <location>
        <begin position="1767"/>
        <end position="1872"/>
    </location>
</feature>
<feature type="compositionally biased region" description="Polar residues" evidence="4">
    <location>
        <begin position="1259"/>
        <end position="1268"/>
    </location>
</feature>
<feature type="region of interest" description="Disordered" evidence="4">
    <location>
        <begin position="1601"/>
        <end position="1643"/>
    </location>
</feature>
<dbReference type="Pfam" id="PF15784">
    <property type="entry name" value="GPS2_interact"/>
    <property type="match status" value="1"/>
</dbReference>
<dbReference type="GO" id="GO:0000122">
    <property type="term" value="P:negative regulation of transcription by RNA polymerase II"/>
    <property type="evidence" value="ECO:0007669"/>
    <property type="project" value="TreeGrafter"/>
</dbReference>
<feature type="domain" description="SANT" evidence="6">
    <location>
        <begin position="482"/>
        <end position="533"/>
    </location>
</feature>
<feature type="compositionally biased region" description="Polar residues" evidence="4">
    <location>
        <begin position="1632"/>
        <end position="1643"/>
    </location>
</feature>
<dbReference type="SUPFAM" id="SSF46689">
    <property type="entry name" value="Homeodomain-like"/>
    <property type="match status" value="2"/>
</dbReference>
<evidence type="ECO:0000256" key="4">
    <source>
        <dbReference type="SAM" id="MobiDB-lite"/>
    </source>
</evidence>
<feature type="compositionally biased region" description="Gly residues" evidence="4">
    <location>
        <begin position="1013"/>
        <end position="1024"/>
    </location>
</feature>
<dbReference type="InterPro" id="IPR017930">
    <property type="entry name" value="Myb_dom"/>
</dbReference>